<organism evidence="1 2">
    <name type="scientific">Sphenostylis stenocarpa</name>
    <dbReference type="NCBI Taxonomy" id="92480"/>
    <lineage>
        <taxon>Eukaryota</taxon>
        <taxon>Viridiplantae</taxon>
        <taxon>Streptophyta</taxon>
        <taxon>Embryophyta</taxon>
        <taxon>Tracheophyta</taxon>
        <taxon>Spermatophyta</taxon>
        <taxon>Magnoliopsida</taxon>
        <taxon>eudicotyledons</taxon>
        <taxon>Gunneridae</taxon>
        <taxon>Pentapetalae</taxon>
        <taxon>rosids</taxon>
        <taxon>fabids</taxon>
        <taxon>Fabales</taxon>
        <taxon>Fabaceae</taxon>
        <taxon>Papilionoideae</taxon>
        <taxon>50 kb inversion clade</taxon>
        <taxon>NPAAA clade</taxon>
        <taxon>indigoferoid/millettioid clade</taxon>
        <taxon>Phaseoleae</taxon>
        <taxon>Sphenostylis</taxon>
    </lineage>
</organism>
<sequence length="108" mass="12588">MHLGLEFIWSAFRVNFSSIWFVKIDCEPAVRAFRETQTPTPSFSQRHAYIVTSIKPHRNERCNSFVASDLRRFVGADLRERGEKLTLKMNGCQERMISLKLLVDVQVK</sequence>
<accession>A0AA86S1I9</accession>
<gene>
    <name evidence="1" type="ORF">AYBTSS11_LOCUS5097</name>
</gene>
<protein>
    <submittedName>
        <fullName evidence="1">Uncharacterized protein</fullName>
    </submittedName>
</protein>
<dbReference type="AlphaFoldDB" id="A0AA86S1I9"/>
<name>A0AA86S1I9_9FABA</name>
<dbReference type="Proteomes" id="UP001189624">
    <property type="component" value="Chromosome 2"/>
</dbReference>
<reference evidence="1" key="1">
    <citation type="submission" date="2023-10" db="EMBL/GenBank/DDBJ databases">
        <authorList>
            <person name="Domelevo Entfellner J.-B."/>
        </authorList>
    </citation>
    <scope>NUCLEOTIDE SEQUENCE</scope>
</reference>
<evidence type="ECO:0000313" key="2">
    <source>
        <dbReference type="Proteomes" id="UP001189624"/>
    </source>
</evidence>
<evidence type="ECO:0000313" key="1">
    <source>
        <dbReference type="EMBL" id="CAJ1931165.1"/>
    </source>
</evidence>
<dbReference type="Gramene" id="rna-AYBTSS11_LOCUS5097">
    <property type="protein sequence ID" value="CAJ1931165.1"/>
    <property type="gene ID" value="gene-AYBTSS11_LOCUS5097"/>
</dbReference>
<keyword evidence="2" id="KW-1185">Reference proteome</keyword>
<proteinExistence type="predicted"/>
<dbReference type="EMBL" id="OY731399">
    <property type="protein sequence ID" value="CAJ1931165.1"/>
    <property type="molecule type" value="Genomic_DNA"/>
</dbReference>